<feature type="domain" description="Amidase" evidence="1">
    <location>
        <begin position="2"/>
        <end position="29"/>
    </location>
</feature>
<dbReference type="OrthoDB" id="421993at2759"/>
<organism evidence="2 3">
    <name type="scientific">Intoshia linei</name>
    <dbReference type="NCBI Taxonomy" id="1819745"/>
    <lineage>
        <taxon>Eukaryota</taxon>
        <taxon>Metazoa</taxon>
        <taxon>Spiralia</taxon>
        <taxon>Lophotrochozoa</taxon>
        <taxon>Mesozoa</taxon>
        <taxon>Orthonectida</taxon>
        <taxon>Rhopaluridae</taxon>
        <taxon>Intoshia</taxon>
    </lineage>
</organism>
<accession>A0A177ARU4</accession>
<dbReference type="InterPro" id="IPR036928">
    <property type="entry name" value="AS_sf"/>
</dbReference>
<dbReference type="Pfam" id="PF01425">
    <property type="entry name" value="Amidase"/>
    <property type="match status" value="1"/>
</dbReference>
<dbReference type="InterPro" id="IPR023631">
    <property type="entry name" value="Amidase_dom"/>
</dbReference>
<protein>
    <recommendedName>
        <fullName evidence="1">Amidase domain-containing protein</fullName>
    </recommendedName>
</protein>
<comment type="caution">
    <text evidence="2">The sequence shown here is derived from an EMBL/GenBank/DDBJ whole genome shotgun (WGS) entry which is preliminary data.</text>
</comment>
<dbReference type="AlphaFoldDB" id="A0A177ARU4"/>
<sequence length="43" mass="4826">MGGSIRIPSSMCGLYGLKPTSSRWSSVPQLMRSKHNYKSRLKV</sequence>
<dbReference type="SUPFAM" id="SSF75304">
    <property type="entry name" value="Amidase signature (AS) enzymes"/>
    <property type="match status" value="1"/>
</dbReference>
<gene>
    <name evidence="2" type="ORF">A3Q56_07573</name>
</gene>
<dbReference type="Proteomes" id="UP000078046">
    <property type="component" value="Unassembled WGS sequence"/>
</dbReference>
<keyword evidence="3" id="KW-1185">Reference proteome</keyword>
<proteinExistence type="predicted"/>
<evidence type="ECO:0000259" key="1">
    <source>
        <dbReference type="Pfam" id="PF01425"/>
    </source>
</evidence>
<evidence type="ECO:0000313" key="3">
    <source>
        <dbReference type="Proteomes" id="UP000078046"/>
    </source>
</evidence>
<dbReference type="EMBL" id="LWCA01001657">
    <property type="protein sequence ID" value="OAF64718.1"/>
    <property type="molecule type" value="Genomic_DNA"/>
</dbReference>
<evidence type="ECO:0000313" key="2">
    <source>
        <dbReference type="EMBL" id="OAF64718.1"/>
    </source>
</evidence>
<reference evidence="2 3" key="1">
    <citation type="submission" date="2016-04" db="EMBL/GenBank/DDBJ databases">
        <title>The genome of Intoshia linei affirms orthonectids as highly simplified spiralians.</title>
        <authorList>
            <person name="Mikhailov K.V."/>
            <person name="Slusarev G.S."/>
            <person name="Nikitin M.A."/>
            <person name="Logacheva M.D."/>
            <person name="Penin A."/>
            <person name="Aleoshin V."/>
            <person name="Panchin Y.V."/>
        </authorList>
    </citation>
    <scope>NUCLEOTIDE SEQUENCE [LARGE SCALE GENOMIC DNA]</scope>
    <source>
        <strain evidence="2">Intl2013</strain>
        <tissue evidence="2">Whole animal</tissue>
    </source>
</reference>
<name>A0A177ARU4_9BILA</name>
<dbReference type="Gene3D" id="3.90.1300.10">
    <property type="entry name" value="Amidase signature (AS) domain"/>
    <property type="match status" value="1"/>
</dbReference>